<feature type="transmembrane region" description="Helical" evidence="8">
    <location>
        <begin position="173"/>
        <end position="193"/>
    </location>
</feature>
<protein>
    <recommendedName>
        <fullName evidence="9">SET domain-containing protein</fullName>
    </recommendedName>
</protein>
<evidence type="ECO:0000256" key="7">
    <source>
        <dbReference type="ARBA" id="ARBA00023136"/>
    </source>
</evidence>
<dbReference type="GO" id="GO:0005634">
    <property type="term" value="C:nucleus"/>
    <property type="evidence" value="ECO:0007669"/>
    <property type="project" value="TreeGrafter"/>
</dbReference>
<dbReference type="GO" id="GO:0005742">
    <property type="term" value="C:mitochondrial outer membrane translocase complex"/>
    <property type="evidence" value="ECO:0007669"/>
    <property type="project" value="InterPro"/>
</dbReference>
<dbReference type="Pfam" id="PF00856">
    <property type="entry name" value="SET"/>
    <property type="match status" value="1"/>
</dbReference>
<dbReference type="InterPro" id="IPR050869">
    <property type="entry name" value="H3K4_H4K5_MeTrfase"/>
</dbReference>
<dbReference type="GO" id="GO:0006886">
    <property type="term" value="P:intracellular protein transport"/>
    <property type="evidence" value="ECO:0007669"/>
    <property type="project" value="InterPro"/>
</dbReference>
<name>A0A2Z6RC34_9GLOM</name>
<organism evidence="10 11">
    <name type="scientific">Rhizophagus clarus</name>
    <dbReference type="NCBI Taxonomy" id="94130"/>
    <lineage>
        <taxon>Eukaryota</taxon>
        <taxon>Fungi</taxon>
        <taxon>Fungi incertae sedis</taxon>
        <taxon>Mucoromycota</taxon>
        <taxon>Glomeromycotina</taxon>
        <taxon>Glomeromycetes</taxon>
        <taxon>Glomerales</taxon>
        <taxon>Glomeraceae</taxon>
        <taxon>Rhizophagus</taxon>
    </lineage>
</organism>
<dbReference type="AlphaFoldDB" id="A0A2Z6RC34"/>
<evidence type="ECO:0000256" key="4">
    <source>
        <dbReference type="ARBA" id="ARBA00022787"/>
    </source>
</evidence>
<dbReference type="SUPFAM" id="SSF47157">
    <property type="entry name" value="Mitochondrial import receptor subunit Tom20"/>
    <property type="match status" value="1"/>
</dbReference>
<feature type="domain" description="SET" evidence="9">
    <location>
        <begin position="514"/>
        <end position="610"/>
    </location>
</feature>
<dbReference type="InterPro" id="IPR002056">
    <property type="entry name" value="MAS20"/>
</dbReference>
<dbReference type="CDD" id="cd20071">
    <property type="entry name" value="SET_SMYD"/>
    <property type="match status" value="1"/>
</dbReference>
<keyword evidence="5 8" id="KW-1133">Transmembrane helix</keyword>
<evidence type="ECO:0000313" key="10">
    <source>
        <dbReference type="EMBL" id="GBB99703.1"/>
    </source>
</evidence>
<dbReference type="SMART" id="SM00317">
    <property type="entry name" value="SET"/>
    <property type="match status" value="1"/>
</dbReference>
<comment type="caution">
    <text evidence="10">The sequence shown here is derived from an EMBL/GenBank/DDBJ whole genome shotgun (WGS) entry which is preliminary data.</text>
</comment>
<keyword evidence="6" id="KW-0496">Mitochondrion</keyword>
<evidence type="ECO:0000256" key="8">
    <source>
        <dbReference type="SAM" id="Phobius"/>
    </source>
</evidence>
<dbReference type="InterPro" id="IPR001214">
    <property type="entry name" value="SET_dom"/>
</dbReference>
<dbReference type="Proteomes" id="UP000247702">
    <property type="component" value="Unassembled WGS sequence"/>
</dbReference>
<evidence type="ECO:0000256" key="3">
    <source>
        <dbReference type="ARBA" id="ARBA00022692"/>
    </source>
</evidence>
<dbReference type="Pfam" id="PF20978">
    <property type="entry name" value="Gta3"/>
    <property type="match status" value="1"/>
</dbReference>
<reference evidence="10 11" key="1">
    <citation type="submission" date="2017-11" db="EMBL/GenBank/DDBJ databases">
        <title>The genome of Rhizophagus clarus HR1 reveals common genetic basis of auxotrophy among arbuscular mycorrhizal fungi.</title>
        <authorList>
            <person name="Kobayashi Y."/>
        </authorList>
    </citation>
    <scope>NUCLEOTIDE SEQUENCE [LARGE SCALE GENOMIC DNA]</scope>
    <source>
        <strain evidence="10 11">HR1</strain>
    </source>
</reference>
<keyword evidence="4" id="KW-1000">Mitochondrion outer membrane</keyword>
<dbReference type="Pfam" id="PF02064">
    <property type="entry name" value="MAS20"/>
    <property type="match status" value="1"/>
</dbReference>
<dbReference type="PROSITE" id="PS50280">
    <property type="entry name" value="SET"/>
    <property type="match status" value="1"/>
</dbReference>
<dbReference type="Gene3D" id="1.20.960.10">
    <property type="entry name" value="Mitochondrial outer membrane translocase complex, subunit Tom20 domain"/>
    <property type="match status" value="1"/>
</dbReference>
<evidence type="ECO:0000256" key="5">
    <source>
        <dbReference type="ARBA" id="ARBA00022989"/>
    </source>
</evidence>
<evidence type="ECO:0000256" key="1">
    <source>
        <dbReference type="ARBA" id="ARBA00004572"/>
    </source>
</evidence>
<dbReference type="EMBL" id="BEXD01002890">
    <property type="protein sequence ID" value="GBB99703.1"/>
    <property type="molecule type" value="Genomic_DNA"/>
</dbReference>
<keyword evidence="7 8" id="KW-0472">Membrane</keyword>
<dbReference type="GO" id="GO:0006605">
    <property type="term" value="P:protein targeting"/>
    <property type="evidence" value="ECO:0007669"/>
    <property type="project" value="InterPro"/>
</dbReference>
<dbReference type="InterPro" id="IPR049545">
    <property type="entry name" value="Gta3_dom"/>
</dbReference>
<keyword evidence="3 8" id="KW-0812">Transmembrane</keyword>
<dbReference type="PRINTS" id="PR00351">
    <property type="entry name" value="OM20RECEPTOR"/>
</dbReference>
<dbReference type="Gene3D" id="2.170.270.10">
    <property type="entry name" value="SET domain"/>
    <property type="match status" value="1"/>
</dbReference>
<dbReference type="InterPro" id="IPR046341">
    <property type="entry name" value="SET_dom_sf"/>
</dbReference>
<sequence>MMFRNFITKNNTISFKGNYLKKFIQKRYNNNSSITNDEYNFPEKPTWSVRSLLPSINTHSDTTISQDEYKTLLKLSNLRSTSPSEDSQLIQDINLLCYFVKHIQNVDVTDIKPMRSVLDDGINLNLHEEEEEEEEDDKNENQGRELLKRASVLYKEFYVVKTVEILMEIKKSVVLGICAVAIVGIGYAVYWDYLRQTDPDFRRKLRKSKKRAAKAKKAAAEETKVKTADFLRKAVEEVGSESFPTDVAAKEKYFMEQVANGETSFAKGESGYHEAALYFYKALKVYPNPVELIMIYQKTIPEAVFTLVYEMMSIEVKKKQAEYFENFPPKEMNVKVKEVNQSSTSDDLVRRALISTRDFAPGDVIFVEQPIASALDPSLEGGEFCSYCLKELNGAKFDDESDLFGAIYCSESCKDKAMTEYETLLFTTRDDSPSSKEARLRDSVKSGKVKYPLMIARFLAKMVHEETQKVATGIEEEYSTWDHIERLRFLSVKPSDKESKEIKLMRDLFETKVPGMEEFISEERYLMLKGKLLYNAYGIHTEHSIKENLEETVRSSQPNVIGAGFYRVASYLAHSCSPNSEVRFLDKNNVLSIVATKPIKAGEELKVCYIRVGDRDCSSRRSELETKWRFKCTCTKCLEETGEVDTTA</sequence>
<accession>A0A2Z6RC34</accession>
<dbReference type="PANTHER" id="PTHR12197">
    <property type="entry name" value="HISTONE-LYSINE N-METHYLTRANSFERASE SMYD"/>
    <property type="match status" value="1"/>
</dbReference>
<keyword evidence="11" id="KW-1185">Reference proteome</keyword>
<evidence type="ECO:0000256" key="2">
    <source>
        <dbReference type="ARBA" id="ARBA00005792"/>
    </source>
</evidence>
<dbReference type="PANTHER" id="PTHR12197:SF251">
    <property type="entry name" value="EG:BACR7C10.4 PROTEIN"/>
    <property type="match status" value="1"/>
</dbReference>
<dbReference type="InterPro" id="IPR023392">
    <property type="entry name" value="Tom20_dom_sf"/>
</dbReference>
<dbReference type="Gene3D" id="1.10.220.160">
    <property type="match status" value="1"/>
</dbReference>
<comment type="subcellular location">
    <subcellularLocation>
        <location evidence="1">Mitochondrion outer membrane</location>
        <topology evidence="1">Single-pass membrane protein</topology>
    </subcellularLocation>
</comment>
<dbReference type="SUPFAM" id="SSF82199">
    <property type="entry name" value="SET domain"/>
    <property type="match status" value="1"/>
</dbReference>
<comment type="similarity">
    <text evidence="2">Belongs to the Tom20 family.</text>
</comment>
<dbReference type="Gene3D" id="6.10.140.2220">
    <property type="match status" value="1"/>
</dbReference>
<evidence type="ECO:0000259" key="9">
    <source>
        <dbReference type="PROSITE" id="PS50280"/>
    </source>
</evidence>
<evidence type="ECO:0000313" key="11">
    <source>
        <dbReference type="Proteomes" id="UP000247702"/>
    </source>
</evidence>
<proteinExistence type="inferred from homology"/>
<evidence type="ECO:0000256" key="6">
    <source>
        <dbReference type="ARBA" id="ARBA00023128"/>
    </source>
</evidence>
<dbReference type="STRING" id="94130.A0A2Z6RC34"/>
<gene>
    <name evidence="10" type="ORF">RclHR1_00360052</name>
</gene>